<proteinExistence type="predicted"/>
<accession>A0A0K0CWD9</accession>
<reference evidence="2" key="2">
    <citation type="submission" date="2017-02" db="UniProtKB">
        <authorList>
            <consortium name="WormBaseParasite"/>
        </authorList>
    </citation>
    <scope>IDENTIFICATION</scope>
</reference>
<keyword evidence="1" id="KW-1185">Reference proteome</keyword>
<dbReference type="AlphaFoldDB" id="A0A0K0CWD9"/>
<protein>
    <submittedName>
        <fullName evidence="2">Uncharacterized protein</fullName>
    </submittedName>
</protein>
<name>A0A0K0CWD9_ANGCA</name>
<reference evidence="1" key="1">
    <citation type="submission" date="2012-09" db="EMBL/GenBank/DDBJ databases">
        <authorList>
            <person name="Martin A.A."/>
        </authorList>
    </citation>
    <scope>NUCLEOTIDE SEQUENCE</scope>
</reference>
<evidence type="ECO:0000313" key="1">
    <source>
        <dbReference type="Proteomes" id="UP000035642"/>
    </source>
</evidence>
<evidence type="ECO:0000313" key="2">
    <source>
        <dbReference type="WBParaSite" id="ACAC_0000174601-mRNA-1"/>
    </source>
</evidence>
<dbReference type="WBParaSite" id="ACAC_0000174601-mRNA-1">
    <property type="protein sequence ID" value="ACAC_0000174601-mRNA-1"/>
    <property type="gene ID" value="ACAC_0000174601"/>
</dbReference>
<organism evidence="1 2">
    <name type="scientific">Angiostrongylus cantonensis</name>
    <name type="common">Rat lungworm</name>
    <dbReference type="NCBI Taxonomy" id="6313"/>
    <lineage>
        <taxon>Eukaryota</taxon>
        <taxon>Metazoa</taxon>
        <taxon>Ecdysozoa</taxon>
        <taxon>Nematoda</taxon>
        <taxon>Chromadorea</taxon>
        <taxon>Rhabditida</taxon>
        <taxon>Rhabditina</taxon>
        <taxon>Rhabditomorpha</taxon>
        <taxon>Strongyloidea</taxon>
        <taxon>Metastrongylidae</taxon>
        <taxon>Angiostrongylus</taxon>
    </lineage>
</organism>
<dbReference type="Proteomes" id="UP000035642">
    <property type="component" value="Unassembled WGS sequence"/>
</dbReference>
<sequence>MITQTHNATTDDCGLSTRIIGPEEDDDVGTIAELSLYNSNPRQHMLPVERQDFKSIEDQQGELLHNKGHSEDVSNYRLICLPYVAYV</sequence>